<evidence type="ECO:0000256" key="1">
    <source>
        <dbReference type="SAM" id="SignalP"/>
    </source>
</evidence>
<name>A0ABV9N636_9FLAO</name>
<dbReference type="EMBL" id="JBHSGP010000014">
    <property type="protein sequence ID" value="MFC4723265.1"/>
    <property type="molecule type" value="Genomic_DNA"/>
</dbReference>
<reference evidence="3" key="1">
    <citation type="journal article" date="2019" name="Int. J. Syst. Evol. Microbiol.">
        <title>The Global Catalogue of Microorganisms (GCM) 10K type strain sequencing project: providing services to taxonomists for standard genome sequencing and annotation.</title>
        <authorList>
            <consortium name="The Broad Institute Genomics Platform"/>
            <consortium name="The Broad Institute Genome Sequencing Center for Infectious Disease"/>
            <person name="Wu L."/>
            <person name="Ma J."/>
        </authorList>
    </citation>
    <scope>NUCLEOTIDE SEQUENCE [LARGE SCALE GENOMIC DNA]</scope>
    <source>
        <strain evidence="3">CCUG 63682</strain>
    </source>
</reference>
<comment type="caution">
    <text evidence="2">The sequence shown here is derived from an EMBL/GenBank/DDBJ whole genome shotgun (WGS) entry which is preliminary data.</text>
</comment>
<gene>
    <name evidence="2" type="ORF">ACFO5O_13090</name>
</gene>
<evidence type="ECO:0000313" key="3">
    <source>
        <dbReference type="Proteomes" id="UP001595953"/>
    </source>
</evidence>
<evidence type="ECO:0000313" key="2">
    <source>
        <dbReference type="EMBL" id="MFC4723265.1"/>
    </source>
</evidence>
<protein>
    <submittedName>
        <fullName evidence="2">Uncharacterized protein</fullName>
    </submittedName>
</protein>
<dbReference type="Proteomes" id="UP001595953">
    <property type="component" value="Unassembled WGS sequence"/>
</dbReference>
<feature type="signal peptide" evidence="1">
    <location>
        <begin position="1"/>
        <end position="19"/>
    </location>
</feature>
<organism evidence="2 3">
    <name type="scientific">Geojedonia litorea</name>
    <dbReference type="NCBI Taxonomy" id="1268269"/>
    <lineage>
        <taxon>Bacteria</taxon>
        <taxon>Pseudomonadati</taxon>
        <taxon>Bacteroidota</taxon>
        <taxon>Flavobacteriia</taxon>
        <taxon>Flavobacteriales</taxon>
        <taxon>Flavobacteriaceae</taxon>
        <taxon>Geojedonia</taxon>
    </lineage>
</organism>
<feature type="chain" id="PRO_5047185600" evidence="1">
    <location>
        <begin position="20"/>
        <end position="201"/>
    </location>
</feature>
<dbReference type="RefSeq" id="WP_387964499.1">
    <property type="nucleotide sequence ID" value="NZ_JBHSGP010000014.1"/>
</dbReference>
<keyword evidence="1" id="KW-0732">Signal</keyword>
<keyword evidence="3" id="KW-1185">Reference proteome</keyword>
<accession>A0ABV9N636</accession>
<proteinExistence type="predicted"/>
<sequence>MKNIYFIILVITCATFAHSQVQDGTLTLNGAPNFSQIVAVMEAGLDDAEIIPSDTEPLLSFILNSTIDPITGLSTSAEENCETVYLYKVFLHTVNAPTGAVIKAKTYDNSGDRFPLVSNYDTLPPASQYFGQRDLTAETAGADIDGFITIPNDATQAIKVFQFKGCRENIPIEFRATPNVFTPSGSNLFQVVYTITAEPFS</sequence>